<dbReference type="InterPro" id="IPR016024">
    <property type="entry name" value="ARM-type_fold"/>
</dbReference>
<dbReference type="InterPro" id="IPR004830">
    <property type="entry name" value="LRR_variant"/>
</dbReference>
<evidence type="ECO:0008006" key="2">
    <source>
        <dbReference type="Google" id="ProtNLM"/>
    </source>
</evidence>
<dbReference type="Pfam" id="PF01816">
    <property type="entry name" value="LRV"/>
    <property type="match status" value="2"/>
</dbReference>
<sequence length="186" mass="20232">MLDPRAPAPELTRLAQSPDPAVRAAVARHPNTPAPVLAELGAEFPAEVLNNPALPLLRLAESGLVSRWPARTLEVLAAAPDAPDWLLLLAAGHEKIDVQLAAVTRQCLPAEALRSLTGSAFWTIREYVARKPDLPPDLLLRLAHDRDYGVRLTLAGRGDLPPEVCDLLRRDPHPLVKNVVRLHGLD</sequence>
<dbReference type="EMBL" id="CP149782">
    <property type="protein sequence ID" value="WYF43362.1"/>
    <property type="molecule type" value="Genomic_DNA"/>
</dbReference>
<gene>
    <name evidence="1" type="ORF">WDJ50_07935</name>
</gene>
<protein>
    <recommendedName>
        <fullName evidence="2">Leucine rich repeat variant</fullName>
    </recommendedName>
</protein>
<dbReference type="Gene3D" id="1.25.10.10">
    <property type="entry name" value="Leucine-rich Repeat Variant"/>
    <property type="match status" value="1"/>
</dbReference>
<dbReference type="SUPFAM" id="SSF48371">
    <property type="entry name" value="ARM repeat"/>
    <property type="match status" value="1"/>
</dbReference>
<name>A0AAU6PYI4_9DEIO</name>
<proteinExistence type="predicted"/>
<organism evidence="1">
    <name type="scientific">Deinococcus sp. VB142</name>
    <dbReference type="NCBI Taxonomy" id="3112952"/>
    <lineage>
        <taxon>Bacteria</taxon>
        <taxon>Thermotogati</taxon>
        <taxon>Deinococcota</taxon>
        <taxon>Deinococci</taxon>
        <taxon>Deinococcales</taxon>
        <taxon>Deinococcaceae</taxon>
        <taxon>Deinococcus</taxon>
    </lineage>
</organism>
<reference evidence="1" key="1">
    <citation type="submission" date="2024-03" db="EMBL/GenBank/DDBJ databases">
        <title>Deinococcus weizhi sp. nov., isolated from human skin.</title>
        <authorList>
            <person name="Wei Z."/>
            <person name="Tian F."/>
            <person name="Yang C."/>
            <person name="Xin L.T."/>
            <person name="Wen Z.J."/>
            <person name="Lan K.C."/>
            <person name="Yu L."/>
            <person name="Zhe W."/>
            <person name="Dan F.D."/>
            <person name="Jun W."/>
            <person name="Rui Z."/>
            <person name="Yong X.J."/>
            <person name="Ting Y."/>
            <person name="Wei X."/>
            <person name="Xu Z.G."/>
            <person name="Xin Z."/>
            <person name="Dong F.G."/>
            <person name="Ni X.M."/>
            <person name="Zheng M.G."/>
            <person name="Chun Y."/>
            <person name="Qian W.X."/>
        </authorList>
    </citation>
    <scope>NUCLEOTIDE SEQUENCE</scope>
    <source>
        <strain evidence="1">VB142</strain>
    </source>
</reference>
<evidence type="ECO:0000313" key="1">
    <source>
        <dbReference type="EMBL" id="WYF43362.1"/>
    </source>
</evidence>
<dbReference type="InterPro" id="IPR011989">
    <property type="entry name" value="ARM-like"/>
</dbReference>
<dbReference type="AlphaFoldDB" id="A0AAU6PYI4"/>
<accession>A0AAU6PYI4</accession>
<dbReference type="RefSeq" id="WP_339093973.1">
    <property type="nucleotide sequence ID" value="NZ_CP149782.1"/>
</dbReference>